<keyword evidence="8 11" id="KW-1133">Transmembrane helix</keyword>
<sequence length="358" mass="38065">MSRPRGLSARVKLTLSYVALVLVAGGLILTVVWLFLLRYVPDEPLFSDTGFAPSQRDLVRAFLPAAGAAMLALLGLGAVGGWFLAGRMLSPLQALTAATRRADSGDLSTRVRMTGRNDEFRELADAFDGMLHRIESQVDEQRRFAANASHELRTPLAIARTLLDVARSDPDRDVTALLDRLVAVNDRGVDLVEALLLLGRVDRGGFPREPVDLSLLAEEAVETLVPLAEARGADLVVHGDAVSTVGSPSLLGQVVLNLLQNAVIHGNAAEPVTVTTHRDLDSAVLIVENGGERMDAAVVATLAEPFQRGTTRIRRSDQERNGLGLAIVTAIAEAHGGSLTLAPRAAGGLRATVRLPAI</sequence>
<keyword evidence="10 11" id="KW-0472">Membrane</keyword>
<dbReference type="SMART" id="SM00387">
    <property type="entry name" value="HATPase_c"/>
    <property type="match status" value="1"/>
</dbReference>
<dbReference type="SUPFAM" id="SSF55874">
    <property type="entry name" value="ATPase domain of HSP90 chaperone/DNA topoisomerase II/histidine kinase"/>
    <property type="match status" value="1"/>
</dbReference>
<dbReference type="Gene3D" id="6.10.340.10">
    <property type="match status" value="1"/>
</dbReference>
<accession>A0A177KCQ2</accession>
<dbReference type="InterPro" id="IPR005467">
    <property type="entry name" value="His_kinase_dom"/>
</dbReference>
<dbReference type="Gene3D" id="3.30.565.10">
    <property type="entry name" value="Histidine kinase-like ATPase, C-terminal domain"/>
    <property type="match status" value="1"/>
</dbReference>
<dbReference type="Pfam" id="PF02518">
    <property type="entry name" value="HATPase_c"/>
    <property type="match status" value="1"/>
</dbReference>
<feature type="domain" description="HAMP" evidence="13">
    <location>
        <begin position="86"/>
        <end position="139"/>
    </location>
</feature>
<dbReference type="CDD" id="cd06225">
    <property type="entry name" value="HAMP"/>
    <property type="match status" value="1"/>
</dbReference>
<evidence type="ECO:0000313" key="14">
    <source>
        <dbReference type="EMBL" id="OAH50371.1"/>
    </source>
</evidence>
<dbReference type="PRINTS" id="PR00344">
    <property type="entry name" value="BCTRLSENSOR"/>
</dbReference>
<dbReference type="SUPFAM" id="SSF47384">
    <property type="entry name" value="Homodimeric domain of signal transducing histidine kinase"/>
    <property type="match status" value="1"/>
</dbReference>
<dbReference type="PROSITE" id="PS50109">
    <property type="entry name" value="HIS_KIN"/>
    <property type="match status" value="1"/>
</dbReference>
<dbReference type="InterPro" id="IPR036097">
    <property type="entry name" value="HisK_dim/P_sf"/>
</dbReference>
<dbReference type="EC" id="2.7.13.3" evidence="3"/>
<evidence type="ECO:0000259" key="13">
    <source>
        <dbReference type="PROSITE" id="PS50885"/>
    </source>
</evidence>
<dbReference type="GO" id="GO:0005886">
    <property type="term" value="C:plasma membrane"/>
    <property type="evidence" value="ECO:0007669"/>
    <property type="project" value="UniProtKB-SubCell"/>
</dbReference>
<dbReference type="Pfam" id="PF00512">
    <property type="entry name" value="HisKA"/>
    <property type="match status" value="1"/>
</dbReference>
<dbReference type="PROSITE" id="PS50885">
    <property type="entry name" value="HAMP"/>
    <property type="match status" value="1"/>
</dbReference>
<feature type="transmembrane region" description="Helical" evidence="11">
    <location>
        <begin position="12"/>
        <end position="36"/>
    </location>
</feature>
<keyword evidence="6 11" id="KW-0812">Transmembrane</keyword>
<reference evidence="14 15" key="1">
    <citation type="submission" date="2016-02" db="EMBL/GenBank/DDBJ databases">
        <authorList>
            <person name="Wen L."/>
            <person name="He K."/>
            <person name="Yang H."/>
        </authorList>
    </citation>
    <scope>NUCLEOTIDE SEQUENCE [LARGE SCALE GENOMIC DNA]</scope>
    <source>
        <strain evidence="14 15">CD11_3</strain>
    </source>
</reference>
<dbReference type="CDD" id="cd00075">
    <property type="entry name" value="HATPase"/>
    <property type="match status" value="1"/>
</dbReference>
<dbReference type="PANTHER" id="PTHR45436:SF5">
    <property type="entry name" value="SENSOR HISTIDINE KINASE TRCS"/>
    <property type="match status" value="1"/>
</dbReference>
<organism evidence="14 15">
    <name type="scientific">Microbacterium oleivorans</name>
    <dbReference type="NCBI Taxonomy" id="273677"/>
    <lineage>
        <taxon>Bacteria</taxon>
        <taxon>Bacillati</taxon>
        <taxon>Actinomycetota</taxon>
        <taxon>Actinomycetes</taxon>
        <taxon>Micrococcales</taxon>
        <taxon>Microbacteriaceae</taxon>
        <taxon>Microbacterium</taxon>
    </lineage>
</organism>
<dbReference type="Pfam" id="PF00672">
    <property type="entry name" value="HAMP"/>
    <property type="match status" value="1"/>
</dbReference>
<evidence type="ECO:0000256" key="5">
    <source>
        <dbReference type="ARBA" id="ARBA00022679"/>
    </source>
</evidence>
<evidence type="ECO:0000259" key="12">
    <source>
        <dbReference type="PROSITE" id="PS50109"/>
    </source>
</evidence>
<evidence type="ECO:0000256" key="4">
    <source>
        <dbReference type="ARBA" id="ARBA00022553"/>
    </source>
</evidence>
<dbReference type="Proteomes" id="UP000076998">
    <property type="component" value="Unassembled WGS sequence"/>
</dbReference>
<dbReference type="InterPro" id="IPR003660">
    <property type="entry name" value="HAMP_dom"/>
</dbReference>
<evidence type="ECO:0000256" key="6">
    <source>
        <dbReference type="ARBA" id="ARBA00022692"/>
    </source>
</evidence>
<comment type="catalytic activity">
    <reaction evidence="1">
        <text>ATP + protein L-histidine = ADP + protein N-phospho-L-histidine.</text>
        <dbReference type="EC" id="2.7.13.3"/>
    </reaction>
</comment>
<evidence type="ECO:0000256" key="9">
    <source>
        <dbReference type="ARBA" id="ARBA00023012"/>
    </source>
</evidence>
<keyword evidence="7 14" id="KW-0418">Kinase</keyword>
<dbReference type="CDD" id="cd00082">
    <property type="entry name" value="HisKA"/>
    <property type="match status" value="1"/>
</dbReference>
<evidence type="ECO:0000256" key="11">
    <source>
        <dbReference type="SAM" id="Phobius"/>
    </source>
</evidence>
<dbReference type="RefSeq" id="WP_064002732.1">
    <property type="nucleotide sequence ID" value="NZ_LSTV01000002.1"/>
</dbReference>
<evidence type="ECO:0000256" key="8">
    <source>
        <dbReference type="ARBA" id="ARBA00022989"/>
    </source>
</evidence>
<dbReference type="SMART" id="SM00304">
    <property type="entry name" value="HAMP"/>
    <property type="match status" value="1"/>
</dbReference>
<evidence type="ECO:0000256" key="1">
    <source>
        <dbReference type="ARBA" id="ARBA00000085"/>
    </source>
</evidence>
<dbReference type="OrthoDB" id="9786919at2"/>
<dbReference type="AlphaFoldDB" id="A0A177KCQ2"/>
<evidence type="ECO:0000256" key="7">
    <source>
        <dbReference type="ARBA" id="ARBA00022777"/>
    </source>
</evidence>
<protein>
    <recommendedName>
        <fullName evidence="3">histidine kinase</fullName>
        <ecNumber evidence="3">2.7.13.3</ecNumber>
    </recommendedName>
</protein>
<dbReference type="InterPro" id="IPR004358">
    <property type="entry name" value="Sig_transdc_His_kin-like_C"/>
</dbReference>
<evidence type="ECO:0000256" key="2">
    <source>
        <dbReference type="ARBA" id="ARBA00004236"/>
    </source>
</evidence>
<dbReference type="EMBL" id="LSTV01000002">
    <property type="protein sequence ID" value="OAH50371.1"/>
    <property type="molecule type" value="Genomic_DNA"/>
</dbReference>
<dbReference type="InterPro" id="IPR050428">
    <property type="entry name" value="TCS_sensor_his_kinase"/>
</dbReference>
<dbReference type="InterPro" id="IPR003661">
    <property type="entry name" value="HisK_dim/P_dom"/>
</dbReference>
<dbReference type="SUPFAM" id="SSF158472">
    <property type="entry name" value="HAMP domain-like"/>
    <property type="match status" value="1"/>
</dbReference>
<dbReference type="InterPro" id="IPR036890">
    <property type="entry name" value="HATPase_C_sf"/>
</dbReference>
<dbReference type="InterPro" id="IPR003594">
    <property type="entry name" value="HATPase_dom"/>
</dbReference>
<evidence type="ECO:0000256" key="3">
    <source>
        <dbReference type="ARBA" id="ARBA00012438"/>
    </source>
</evidence>
<gene>
    <name evidence="14" type="ORF">AYL44_07895</name>
</gene>
<evidence type="ECO:0000313" key="15">
    <source>
        <dbReference type="Proteomes" id="UP000076998"/>
    </source>
</evidence>
<evidence type="ECO:0000256" key="10">
    <source>
        <dbReference type="ARBA" id="ARBA00023136"/>
    </source>
</evidence>
<proteinExistence type="predicted"/>
<dbReference type="Gene3D" id="1.10.287.130">
    <property type="match status" value="1"/>
</dbReference>
<dbReference type="SMART" id="SM00388">
    <property type="entry name" value="HisKA"/>
    <property type="match status" value="1"/>
</dbReference>
<feature type="transmembrane region" description="Helical" evidence="11">
    <location>
        <begin position="61"/>
        <end position="85"/>
    </location>
</feature>
<comment type="subcellular location">
    <subcellularLocation>
        <location evidence="2">Cell membrane</location>
    </subcellularLocation>
</comment>
<comment type="caution">
    <text evidence="14">The sequence shown here is derived from an EMBL/GenBank/DDBJ whole genome shotgun (WGS) entry which is preliminary data.</text>
</comment>
<keyword evidence="9" id="KW-0902">Two-component regulatory system</keyword>
<feature type="domain" description="Histidine kinase" evidence="12">
    <location>
        <begin position="147"/>
        <end position="358"/>
    </location>
</feature>
<dbReference type="GO" id="GO:0000155">
    <property type="term" value="F:phosphorelay sensor kinase activity"/>
    <property type="evidence" value="ECO:0007669"/>
    <property type="project" value="InterPro"/>
</dbReference>
<keyword evidence="4" id="KW-0597">Phosphoprotein</keyword>
<keyword evidence="5" id="KW-0808">Transferase</keyword>
<dbReference type="PANTHER" id="PTHR45436">
    <property type="entry name" value="SENSOR HISTIDINE KINASE YKOH"/>
    <property type="match status" value="1"/>
</dbReference>
<name>A0A177KCQ2_9MICO</name>